<dbReference type="InterPro" id="IPR044888">
    <property type="entry name" value="Mediatior_Med7_sf"/>
</dbReference>
<protein>
    <recommendedName>
        <fullName evidence="6">Mediator of RNA polymerase II transcription subunit 7</fullName>
    </recommendedName>
</protein>
<dbReference type="GO" id="GO:0016592">
    <property type="term" value="C:mediator complex"/>
    <property type="evidence" value="ECO:0007669"/>
    <property type="project" value="InterPro"/>
</dbReference>
<keyword evidence="4 6" id="KW-0804">Transcription</keyword>
<reference evidence="8" key="1">
    <citation type="submission" date="2021-03" db="EMBL/GenBank/DDBJ databases">
        <authorList>
            <person name="Bekaert M."/>
        </authorList>
    </citation>
    <scope>NUCLEOTIDE SEQUENCE</scope>
</reference>
<name>A0A8S3UN19_MYTED</name>
<proteinExistence type="inferred from homology"/>
<evidence type="ECO:0000256" key="3">
    <source>
        <dbReference type="ARBA" id="ARBA00023015"/>
    </source>
</evidence>
<dbReference type="PANTHER" id="PTHR21428">
    <property type="entry name" value="MEDIATOR OF RNA POLYMERASE II TRANSCRIPTION SUBUNIT 7"/>
    <property type="match status" value="1"/>
</dbReference>
<organism evidence="8 9">
    <name type="scientific">Mytilus edulis</name>
    <name type="common">Blue mussel</name>
    <dbReference type="NCBI Taxonomy" id="6550"/>
    <lineage>
        <taxon>Eukaryota</taxon>
        <taxon>Metazoa</taxon>
        <taxon>Spiralia</taxon>
        <taxon>Lophotrochozoa</taxon>
        <taxon>Mollusca</taxon>
        <taxon>Bivalvia</taxon>
        <taxon>Autobranchia</taxon>
        <taxon>Pteriomorphia</taxon>
        <taxon>Mytilida</taxon>
        <taxon>Mytiloidea</taxon>
        <taxon>Mytilidae</taxon>
        <taxon>Mytilinae</taxon>
        <taxon>Mytilus</taxon>
    </lineage>
</organism>
<dbReference type="PROSITE" id="PS50878">
    <property type="entry name" value="RT_POL"/>
    <property type="match status" value="1"/>
</dbReference>
<evidence type="ECO:0000313" key="8">
    <source>
        <dbReference type="EMBL" id="CAG2243723.1"/>
    </source>
</evidence>
<dbReference type="Gene3D" id="3.30.70.270">
    <property type="match status" value="1"/>
</dbReference>
<dbReference type="InterPro" id="IPR000477">
    <property type="entry name" value="RT_dom"/>
</dbReference>
<dbReference type="InterPro" id="IPR009244">
    <property type="entry name" value="Mediatior_Med7"/>
</dbReference>
<dbReference type="Gene3D" id="3.10.10.10">
    <property type="entry name" value="HIV Type 1 Reverse Transcriptase, subunit A, domain 1"/>
    <property type="match status" value="1"/>
</dbReference>
<dbReference type="SUPFAM" id="SSF140718">
    <property type="entry name" value="Mediator hinge subcomplex-like"/>
    <property type="match status" value="1"/>
</dbReference>
<dbReference type="InterPro" id="IPR043502">
    <property type="entry name" value="DNA/RNA_pol_sf"/>
</dbReference>
<comment type="subunit">
    <text evidence="6">Component of the Mediator complex.</text>
</comment>
<accession>A0A8S3UN19</accession>
<dbReference type="OrthoDB" id="10253553at2759"/>
<dbReference type="Pfam" id="PF05983">
    <property type="entry name" value="Med7"/>
    <property type="match status" value="1"/>
</dbReference>
<evidence type="ECO:0000256" key="6">
    <source>
        <dbReference type="RuleBase" id="RU364060"/>
    </source>
</evidence>
<evidence type="ECO:0000256" key="5">
    <source>
        <dbReference type="ARBA" id="ARBA00023242"/>
    </source>
</evidence>
<evidence type="ECO:0000256" key="1">
    <source>
        <dbReference type="ARBA" id="ARBA00004123"/>
    </source>
</evidence>
<evidence type="ECO:0000256" key="2">
    <source>
        <dbReference type="ARBA" id="ARBA00009994"/>
    </source>
</evidence>
<comment type="subcellular location">
    <subcellularLocation>
        <location evidence="1 6">Nucleus</location>
    </subcellularLocation>
</comment>
<comment type="function">
    <text evidence="6">Component of the Mediator complex, a coactivator involved in the regulated transcription of nearly all RNA polymerase II-dependent genes. Mediator functions as a bridge to convey information from gene-specific regulatory proteins to the basal RNA polymerase II transcription machinery.</text>
</comment>
<keyword evidence="5 6" id="KW-0539">Nucleus</keyword>
<dbReference type="Pfam" id="PF00078">
    <property type="entry name" value="RVT_1"/>
    <property type="match status" value="1"/>
</dbReference>
<sequence>MQYVHLYTDENVKKGRAPPPPPISQDNYTMFGVPFNVDDQIIQPLESQGFRRLHPQSFDHKRELKKLNHSILVNFLDLMDILIKSPDSQKRTEKLEDLNLLFIHMHHLINEFRPHQARETLRVMMEKQKKQRHEIAERFQLHLEKVKELIQSSLQNIPDDLSFDSKTLVKTELLQFSCQQEDVSVKSEPCDQLDRMMCDIVDIRLTTTIDNAPEAPDNIRDIKTTNYIDSTHTSQFFKQVSVDPDNLLSPDLQTQFNELLRKFSEVFSPNFEGYNGEIGPFEASVNMGPVQPPQRKGRMPQYSKNNLVELQNKFDELECKGVFRKPEDVGISVEYINPSFLVKKASGGFRLVTAFADVGRYSKPQPSLMPDVDSTLRTIAQWKYIIKSDLTSAFYQIPLAKYLMATGVATSYRGVRVYTRCAMGMPGSGTALEELMCRIVGDFLQKGCVAKLADDLFCGGNTPEELLYNWECVLQSLQKSGICLSPSKTVICPKSITILG</sequence>
<dbReference type="GO" id="GO:0006357">
    <property type="term" value="P:regulation of transcription by RNA polymerase II"/>
    <property type="evidence" value="ECO:0007669"/>
    <property type="project" value="InterPro"/>
</dbReference>
<dbReference type="Proteomes" id="UP000683360">
    <property type="component" value="Unassembled WGS sequence"/>
</dbReference>
<dbReference type="Gene3D" id="6.10.140.200">
    <property type="match status" value="1"/>
</dbReference>
<gene>
    <name evidence="8" type="ORF">MEDL_55842</name>
</gene>
<keyword evidence="9" id="KW-1185">Reference proteome</keyword>
<dbReference type="EMBL" id="CAJPWZ010002712">
    <property type="protein sequence ID" value="CAG2243723.1"/>
    <property type="molecule type" value="Genomic_DNA"/>
</dbReference>
<dbReference type="GO" id="GO:0003712">
    <property type="term" value="F:transcription coregulator activity"/>
    <property type="evidence" value="ECO:0007669"/>
    <property type="project" value="InterPro"/>
</dbReference>
<keyword evidence="3 6" id="KW-0805">Transcription regulation</keyword>
<dbReference type="GO" id="GO:0070847">
    <property type="term" value="C:core mediator complex"/>
    <property type="evidence" value="ECO:0007669"/>
    <property type="project" value="TreeGrafter"/>
</dbReference>
<evidence type="ECO:0000259" key="7">
    <source>
        <dbReference type="PROSITE" id="PS50878"/>
    </source>
</evidence>
<evidence type="ECO:0000313" key="9">
    <source>
        <dbReference type="Proteomes" id="UP000683360"/>
    </source>
</evidence>
<dbReference type="InterPro" id="IPR043128">
    <property type="entry name" value="Rev_trsase/Diguanyl_cyclase"/>
</dbReference>
<dbReference type="SUPFAM" id="SSF56672">
    <property type="entry name" value="DNA/RNA polymerases"/>
    <property type="match status" value="1"/>
</dbReference>
<dbReference type="AlphaFoldDB" id="A0A8S3UN19"/>
<evidence type="ECO:0000256" key="4">
    <source>
        <dbReference type="ARBA" id="ARBA00023163"/>
    </source>
</evidence>
<dbReference type="PANTHER" id="PTHR21428:SF11">
    <property type="entry name" value="MEDIATOR OF RNA POLYMERASE II TRANSCRIPTION SUBUNIT 7"/>
    <property type="match status" value="1"/>
</dbReference>
<comment type="similarity">
    <text evidence="2 6">Belongs to the Mediator complex subunit 7 family.</text>
</comment>
<keyword evidence="6" id="KW-0010">Activator</keyword>
<dbReference type="InterPro" id="IPR037212">
    <property type="entry name" value="Med7/Med21-like"/>
</dbReference>
<feature type="domain" description="Reverse transcriptase" evidence="7">
    <location>
        <begin position="323"/>
        <end position="500"/>
    </location>
</feature>
<comment type="caution">
    <text evidence="8">The sequence shown here is derived from an EMBL/GenBank/DDBJ whole genome shotgun (WGS) entry which is preliminary data.</text>
</comment>